<comment type="caution">
    <text evidence="1">The sequence shown here is derived from an EMBL/GenBank/DDBJ whole genome shotgun (WGS) entry which is preliminary data.</text>
</comment>
<proteinExistence type="predicted"/>
<organism evidence="1 2">
    <name type="scientific">Streptomyces avermitilis</name>
    <dbReference type="NCBI Taxonomy" id="33903"/>
    <lineage>
        <taxon>Bacteria</taxon>
        <taxon>Bacillati</taxon>
        <taxon>Actinomycetota</taxon>
        <taxon>Actinomycetes</taxon>
        <taxon>Kitasatosporales</taxon>
        <taxon>Streptomycetaceae</taxon>
        <taxon>Streptomyces</taxon>
    </lineage>
</organism>
<gene>
    <name evidence="1" type="ORF">SAV14893_010520</name>
</gene>
<dbReference type="EMBL" id="BJHX01000001">
    <property type="protein sequence ID" value="GDY61659.1"/>
    <property type="molecule type" value="Genomic_DNA"/>
</dbReference>
<evidence type="ECO:0000313" key="2">
    <source>
        <dbReference type="Proteomes" id="UP000302139"/>
    </source>
</evidence>
<reference evidence="1 2" key="1">
    <citation type="submission" date="2019-04" db="EMBL/GenBank/DDBJ databases">
        <title>Draft genome sequences of Streptomyces avermitilis NBRC 14893.</title>
        <authorList>
            <person name="Komaki H."/>
            <person name="Tamura T."/>
            <person name="Hosoyama A."/>
        </authorList>
    </citation>
    <scope>NUCLEOTIDE SEQUENCE [LARGE SCALE GENOMIC DNA]</scope>
    <source>
        <strain evidence="1 2">NBRC 14893</strain>
    </source>
</reference>
<accession>A0A4D4LV40</accession>
<name>A0A4D4LV40_STRAX</name>
<dbReference type="AlphaFoldDB" id="A0A4D4LV40"/>
<dbReference type="Proteomes" id="UP000302139">
    <property type="component" value="Unassembled WGS sequence"/>
</dbReference>
<sequence length="113" mass="12323">MLALVAVPRSAGRTEFCTARTRTGITMPMPAPRTAIQMLYWSRGVSASSRESSHMPTAARTLPRIGHIRYRPVWLMSCPAMIEAPTIPAIMGSISSPDSVAEAPSTIWRKVGR</sequence>
<protein>
    <submittedName>
        <fullName evidence="1">Uncharacterized protein</fullName>
    </submittedName>
</protein>
<evidence type="ECO:0000313" key="1">
    <source>
        <dbReference type="EMBL" id="GDY61659.1"/>
    </source>
</evidence>